<keyword evidence="3" id="KW-1185">Reference proteome</keyword>
<dbReference type="Proteomes" id="UP000625711">
    <property type="component" value="Unassembled WGS sequence"/>
</dbReference>
<evidence type="ECO:0000256" key="1">
    <source>
        <dbReference type="SAM" id="MobiDB-lite"/>
    </source>
</evidence>
<gene>
    <name evidence="2" type="ORF">GWI33_005806</name>
</gene>
<organism evidence="2 3">
    <name type="scientific">Rhynchophorus ferrugineus</name>
    <name type="common">Red palm weevil</name>
    <name type="synonym">Curculio ferrugineus</name>
    <dbReference type="NCBI Taxonomy" id="354439"/>
    <lineage>
        <taxon>Eukaryota</taxon>
        <taxon>Metazoa</taxon>
        <taxon>Ecdysozoa</taxon>
        <taxon>Arthropoda</taxon>
        <taxon>Hexapoda</taxon>
        <taxon>Insecta</taxon>
        <taxon>Pterygota</taxon>
        <taxon>Neoptera</taxon>
        <taxon>Endopterygota</taxon>
        <taxon>Coleoptera</taxon>
        <taxon>Polyphaga</taxon>
        <taxon>Cucujiformia</taxon>
        <taxon>Curculionidae</taxon>
        <taxon>Dryophthorinae</taxon>
        <taxon>Rhynchophorus</taxon>
    </lineage>
</organism>
<accession>A0A834MJB4</accession>
<dbReference type="AlphaFoldDB" id="A0A834MJB4"/>
<sequence>MSRSKVSGGHRVRPLSVRSPPGAARVSREMLPRAVGIRFAIAVNFKRLVYGKFREIILRRLLFSFAKNDAGLRMIRNTKINCHCAR</sequence>
<evidence type="ECO:0000313" key="3">
    <source>
        <dbReference type="Proteomes" id="UP000625711"/>
    </source>
</evidence>
<reference evidence="2" key="1">
    <citation type="submission" date="2020-08" db="EMBL/GenBank/DDBJ databases">
        <title>Genome sequencing and assembly of the red palm weevil Rhynchophorus ferrugineus.</title>
        <authorList>
            <person name="Dias G.B."/>
            <person name="Bergman C.M."/>
            <person name="Manee M."/>
        </authorList>
    </citation>
    <scope>NUCLEOTIDE SEQUENCE</scope>
    <source>
        <strain evidence="2">AA-2017</strain>
        <tissue evidence="2">Whole larva</tissue>
    </source>
</reference>
<comment type="caution">
    <text evidence="2">The sequence shown here is derived from an EMBL/GenBank/DDBJ whole genome shotgun (WGS) entry which is preliminary data.</text>
</comment>
<dbReference type="EMBL" id="JAACXV010000290">
    <property type="protein sequence ID" value="KAF7280499.1"/>
    <property type="molecule type" value="Genomic_DNA"/>
</dbReference>
<proteinExistence type="predicted"/>
<evidence type="ECO:0000313" key="2">
    <source>
        <dbReference type="EMBL" id="KAF7280499.1"/>
    </source>
</evidence>
<protein>
    <submittedName>
        <fullName evidence="2">Uncharacterized protein</fullName>
    </submittedName>
</protein>
<name>A0A834MJB4_RHYFE</name>
<feature type="region of interest" description="Disordered" evidence="1">
    <location>
        <begin position="1"/>
        <end position="24"/>
    </location>
</feature>